<evidence type="ECO:0000313" key="2">
    <source>
        <dbReference type="Proteomes" id="UP000594014"/>
    </source>
</evidence>
<keyword evidence="2" id="KW-1185">Reference proteome</keyword>
<proteinExistence type="predicted"/>
<reference evidence="1" key="1">
    <citation type="submission" date="2019-08" db="EMBL/GenBank/DDBJ databases">
        <title>Genome sequence of Clostridiales bacterium MT110.</title>
        <authorList>
            <person name="Cao J."/>
        </authorList>
    </citation>
    <scope>NUCLEOTIDE SEQUENCE</scope>
    <source>
        <strain evidence="1">MT110</strain>
    </source>
</reference>
<sequence>MIVSEITLNDVAGYLKLKDGEYTQAELQIYLNAAVAFLKKFTGFDAAGLDEHEDLTVVTLMLCHDMYENRSLHTEKRNMNQIVEIILTLYNAARDL</sequence>
<gene>
    <name evidence="1" type="ORF">FRZ06_10170</name>
</gene>
<evidence type="ECO:0000313" key="1">
    <source>
        <dbReference type="EMBL" id="QOX63690.1"/>
    </source>
</evidence>
<dbReference type="Proteomes" id="UP000594014">
    <property type="component" value="Chromosome"/>
</dbReference>
<organism evidence="1 2">
    <name type="scientific">Anoxybacterium hadale</name>
    <dbReference type="NCBI Taxonomy" id="3408580"/>
    <lineage>
        <taxon>Bacteria</taxon>
        <taxon>Bacillati</taxon>
        <taxon>Bacillota</taxon>
        <taxon>Clostridia</taxon>
        <taxon>Peptostreptococcales</taxon>
        <taxon>Anaerovoracaceae</taxon>
        <taxon>Anoxybacterium</taxon>
    </lineage>
</organism>
<accession>A0ACD1ABY8</accession>
<protein>
    <submittedName>
        <fullName evidence="1">Phage gp6-like head-tail connector protein</fullName>
    </submittedName>
</protein>
<dbReference type="EMBL" id="CP042469">
    <property type="protein sequence ID" value="QOX63690.1"/>
    <property type="molecule type" value="Genomic_DNA"/>
</dbReference>
<name>A0ACD1ABY8_9FIRM</name>